<dbReference type="EMBL" id="CAJVPL010000461">
    <property type="protein sequence ID" value="CAG8499878.1"/>
    <property type="molecule type" value="Genomic_DNA"/>
</dbReference>
<sequence length="102" mass="11147">MTSGQCYQVSFDAASAAHDTILITNIDLIDINGNIIQTQWIGEIDPKVQMYTPYFNLNLGIVPVTGYYAFQLTASVDGQTCILNSVVFEGIYNSNSSVTKCP</sequence>
<name>A0A9N9EZ74_9GLOM</name>
<keyword evidence="2" id="KW-1185">Reference proteome</keyword>
<proteinExistence type="predicted"/>
<comment type="caution">
    <text evidence="1">The sequence shown here is derived from an EMBL/GenBank/DDBJ whole genome shotgun (WGS) entry which is preliminary data.</text>
</comment>
<gene>
    <name evidence="1" type="ORF">AGERDE_LOCUS4191</name>
</gene>
<evidence type="ECO:0000313" key="2">
    <source>
        <dbReference type="Proteomes" id="UP000789831"/>
    </source>
</evidence>
<dbReference type="OrthoDB" id="2433997at2759"/>
<dbReference type="AlphaFoldDB" id="A0A9N9EZ74"/>
<organism evidence="1 2">
    <name type="scientific">Ambispora gerdemannii</name>
    <dbReference type="NCBI Taxonomy" id="144530"/>
    <lineage>
        <taxon>Eukaryota</taxon>
        <taxon>Fungi</taxon>
        <taxon>Fungi incertae sedis</taxon>
        <taxon>Mucoromycota</taxon>
        <taxon>Glomeromycotina</taxon>
        <taxon>Glomeromycetes</taxon>
        <taxon>Archaeosporales</taxon>
        <taxon>Ambisporaceae</taxon>
        <taxon>Ambispora</taxon>
    </lineage>
</organism>
<dbReference type="Proteomes" id="UP000789831">
    <property type="component" value="Unassembled WGS sequence"/>
</dbReference>
<protein>
    <submittedName>
        <fullName evidence="1">1108_t:CDS:1</fullName>
    </submittedName>
</protein>
<reference evidence="1" key="1">
    <citation type="submission" date="2021-06" db="EMBL/GenBank/DDBJ databases">
        <authorList>
            <person name="Kallberg Y."/>
            <person name="Tangrot J."/>
            <person name="Rosling A."/>
        </authorList>
    </citation>
    <scope>NUCLEOTIDE SEQUENCE</scope>
    <source>
        <strain evidence="1">MT106</strain>
    </source>
</reference>
<evidence type="ECO:0000313" key="1">
    <source>
        <dbReference type="EMBL" id="CAG8499878.1"/>
    </source>
</evidence>
<accession>A0A9N9EZ74</accession>